<keyword evidence="3" id="KW-1185">Reference proteome</keyword>
<name>A0A6A4WPE5_AMPAM</name>
<organism evidence="2 3">
    <name type="scientific">Amphibalanus amphitrite</name>
    <name type="common">Striped barnacle</name>
    <name type="synonym">Balanus amphitrite</name>
    <dbReference type="NCBI Taxonomy" id="1232801"/>
    <lineage>
        <taxon>Eukaryota</taxon>
        <taxon>Metazoa</taxon>
        <taxon>Ecdysozoa</taxon>
        <taxon>Arthropoda</taxon>
        <taxon>Crustacea</taxon>
        <taxon>Multicrustacea</taxon>
        <taxon>Cirripedia</taxon>
        <taxon>Thoracica</taxon>
        <taxon>Thoracicalcarea</taxon>
        <taxon>Balanomorpha</taxon>
        <taxon>Balanoidea</taxon>
        <taxon>Balanidae</taxon>
        <taxon>Amphibalaninae</taxon>
        <taxon>Amphibalanus</taxon>
    </lineage>
</organism>
<dbReference type="PANTHER" id="PTHR32026">
    <property type="entry name" value="METHYLTRANSFERASE-LIKE PROTEIN 24"/>
    <property type="match status" value="1"/>
</dbReference>
<feature type="transmembrane region" description="Helical" evidence="1">
    <location>
        <begin position="29"/>
        <end position="47"/>
    </location>
</feature>
<sequence>MEDGRGQVEIQLLERISLAAGRSRPFRRLAVLSAAVLWSLGVLVVVLRRPDSLDVLLRPAATTINVIPACNLSASDAAVLFDERDLAMFRFVFDWLETPTARCDDLRVFGDKLVCFDAPTTLSSSDACLVYSFGLSGDWAFERDMAALGCEVLAFDPFAERRQDAITLGVRFRPEGLLHQSGILGGKQMLTLDAAALSGHQEIPVQYLAVDVSARGEYGLLQQQITDRYRGEFVLHLVEQLWMEVHLPSSVTQLPDILAVDTLERAFQDLGLMGFRLVYSAPDLSESAELYSYPGVDRPVYLVHHVLLVRMGPDIWSRRNRAQLSRLEKRYG</sequence>
<dbReference type="Proteomes" id="UP000440578">
    <property type="component" value="Unassembled WGS sequence"/>
</dbReference>
<proteinExistence type="predicted"/>
<evidence type="ECO:0000313" key="2">
    <source>
        <dbReference type="EMBL" id="KAF0307139.1"/>
    </source>
</evidence>
<dbReference type="OrthoDB" id="10006218at2759"/>
<dbReference type="PANTHER" id="PTHR32026:SF10">
    <property type="entry name" value="METHYLTRANSFERASE-LIKE PROTEIN 24-RELATED"/>
    <property type="match status" value="1"/>
</dbReference>
<dbReference type="EMBL" id="VIIS01000601">
    <property type="protein sequence ID" value="KAF0307139.1"/>
    <property type="molecule type" value="Genomic_DNA"/>
</dbReference>
<keyword evidence="1" id="KW-0472">Membrane</keyword>
<evidence type="ECO:0008006" key="4">
    <source>
        <dbReference type="Google" id="ProtNLM"/>
    </source>
</evidence>
<keyword evidence="1" id="KW-1133">Transmembrane helix</keyword>
<reference evidence="2 3" key="1">
    <citation type="submission" date="2019-07" db="EMBL/GenBank/DDBJ databases">
        <title>Draft genome assembly of a fouling barnacle, Amphibalanus amphitrite (Darwin, 1854): The first reference genome for Thecostraca.</title>
        <authorList>
            <person name="Kim W."/>
        </authorList>
    </citation>
    <scope>NUCLEOTIDE SEQUENCE [LARGE SCALE GENOMIC DNA]</scope>
    <source>
        <strain evidence="2">SNU_AA5</strain>
        <tissue evidence="2">Soma without cirri and trophi</tissue>
    </source>
</reference>
<comment type="caution">
    <text evidence="2">The sequence shown here is derived from an EMBL/GenBank/DDBJ whole genome shotgun (WGS) entry which is preliminary data.</text>
</comment>
<keyword evidence="1" id="KW-0812">Transmembrane</keyword>
<dbReference type="InterPro" id="IPR026913">
    <property type="entry name" value="METTL24"/>
</dbReference>
<protein>
    <recommendedName>
        <fullName evidence="4">Methyltransferase FkbM domain-containing protein</fullName>
    </recommendedName>
</protein>
<accession>A0A6A4WPE5</accession>
<gene>
    <name evidence="2" type="ORF">FJT64_021488</name>
</gene>
<evidence type="ECO:0000256" key="1">
    <source>
        <dbReference type="SAM" id="Phobius"/>
    </source>
</evidence>
<dbReference type="AlphaFoldDB" id="A0A6A4WPE5"/>
<evidence type="ECO:0000313" key="3">
    <source>
        <dbReference type="Proteomes" id="UP000440578"/>
    </source>
</evidence>